<comment type="caution">
    <text evidence="2">The sequence shown here is derived from an EMBL/GenBank/DDBJ whole genome shotgun (WGS) entry which is preliminary data.</text>
</comment>
<evidence type="ECO:0000256" key="1">
    <source>
        <dbReference type="SAM" id="Phobius"/>
    </source>
</evidence>
<keyword evidence="1" id="KW-1133">Transmembrane helix</keyword>
<protein>
    <recommendedName>
        <fullName evidence="4">DUF2127 domain-containing protein</fullName>
    </recommendedName>
</protein>
<reference evidence="2 3" key="1">
    <citation type="submission" date="2023-07" db="EMBL/GenBank/DDBJ databases">
        <title>Genomic Encyclopedia of Type Strains, Phase IV (KMG-IV): sequencing the most valuable type-strain genomes for metagenomic binning, comparative biology and taxonomic classification.</title>
        <authorList>
            <person name="Goeker M."/>
        </authorList>
    </citation>
    <scope>NUCLEOTIDE SEQUENCE [LARGE SCALE GENOMIC DNA]</scope>
    <source>
        <strain evidence="2 3">B6-8</strain>
    </source>
</reference>
<keyword evidence="3" id="KW-1185">Reference proteome</keyword>
<keyword evidence="1" id="KW-0472">Membrane</keyword>
<proteinExistence type="predicted"/>
<sequence>MIDSEVTQLPSEPDNPYALALTIYLRGIALVLIVLGLRHWLFIVGVFEEDGWNLQTMNSAWRFVTIHLGVIDLVAAVGLWMRVSWGNVLWIYVTIFELAMHTVFAERFGFYPILVGFQTISLCVFVALLVMEKRFDANPR</sequence>
<evidence type="ECO:0000313" key="2">
    <source>
        <dbReference type="EMBL" id="MDQ0436379.1"/>
    </source>
</evidence>
<evidence type="ECO:0008006" key="4">
    <source>
        <dbReference type="Google" id="ProtNLM"/>
    </source>
</evidence>
<organism evidence="2 3">
    <name type="scientific">Kaistia dalseonensis</name>
    <dbReference type="NCBI Taxonomy" id="410840"/>
    <lineage>
        <taxon>Bacteria</taxon>
        <taxon>Pseudomonadati</taxon>
        <taxon>Pseudomonadota</taxon>
        <taxon>Alphaproteobacteria</taxon>
        <taxon>Hyphomicrobiales</taxon>
        <taxon>Kaistiaceae</taxon>
        <taxon>Kaistia</taxon>
    </lineage>
</organism>
<dbReference type="InterPro" id="IPR046161">
    <property type="entry name" value="DUF6163"/>
</dbReference>
<feature type="transmembrane region" description="Helical" evidence="1">
    <location>
        <begin position="23"/>
        <end position="47"/>
    </location>
</feature>
<feature type="transmembrane region" description="Helical" evidence="1">
    <location>
        <begin position="110"/>
        <end position="131"/>
    </location>
</feature>
<dbReference type="EMBL" id="JAUSVO010000001">
    <property type="protein sequence ID" value="MDQ0436379.1"/>
    <property type="molecule type" value="Genomic_DNA"/>
</dbReference>
<accession>A0ABU0H4D6</accession>
<dbReference type="Pfam" id="PF19660">
    <property type="entry name" value="DUF6163"/>
    <property type="match status" value="1"/>
</dbReference>
<gene>
    <name evidence="2" type="ORF">QO014_000749</name>
</gene>
<keyword evidence="1" id="KW-0812">Transmembrane</keyword>
<dbReference type="RefSeq" id="WP_266347297.1">
    <property type="nucleotide sequence ID" value="NZ_JAPKNG010000001.1"/>
</dbReference>
<evidence type="ECO:0000313" key="3">
    <source>
        <dbReference type="Proteomes" id="UP001241603"/>
    </source>
</evidence>
<feature type="transmembrane region" description="Helical" evidence="1">
    <location>
        <begin position="59"/>
        <end position="80"/>
    </location>
</feature>
<dbReference type="Proteomes" id="UP001241603">
    <property type="component" value="Unassembled WGS sequence"/>
</dbReference>
<name>A0ABU0H4D6_9HYPH</name>